<dbReference type="Pfam" id="PF01883">
    <property type="entry name" value="FeS_assembly_P"/>
    <property type="match status" value="1"/>
</dbReference>
<feature type="domain" description="MIP18 family-like" evidence="1">
    <location>
        <begin position="11"/>
        <end position="82"/>
    </location>
</feature>
<sequence>MNRPHVACDAEKLQQALRQIIDPEVGLNIVDLGLVYRLETSSEGVQLDMTMTSPACPMSGGILAEVEEVLAANLPADACIEVQLVWNPPWSPDLMSDTAREHFGW</sequence>
<dbReference type="InterPro" id="IPR052339">
    <property type="entry name" value="Fe-S_Maturation_MIP18"/>
</dbReference>
<gene>
    <name evidence="2" type="ORF">VVD49_16135</name>
</gene>
<reference evidence="2 3" key="1">
    <citation type="submission" date="2024-01" db="EMBL/GenBank/DDBJ databases">
        <title>Uliginosibacterium soil sp. nov.</title>
        <authorList>
            <person name="Lv Y."/>
        </authorList>
    </citation>
    <scope>NUCLEOTIDE SEQUENCE [LARGE SCALE GENOMIC DNA]</scope>
    <source>
        <strain evidence="2 3">H3</strain>
    </source>
</reference>
<evidence type="ECO:0000313" key="2">
    <source>
        <dbReference type="EMBL" id="MEC5387260.1"/>
    </source>
</evidence>
<organism evidence="2 3">
    <name type="scientific">Uliginosibacterium silvisoli</name>
    <dbReference type="NCBI Taxonomy" id="3114758"/>
    <lineage>
        <taxon>Bacteria</taxon>
        <taxon>Pseudomonadati</taxon>
        <taxon>Pseudomonadota</taxon>
        <taxon>Betaproteobacteria</taxon>
        <taxon>Rhodocyclales</taxon>
        <taxon>Zoogloeaceae</taxon>
        <taxon>Uliginosibacterium</taxon>
    </lineage>
</organism>
<proteinExistence type="predicted"/>
<dbReference type="PANTHER" id="PTHR42831">
    <property type="entry name" value="FE-S PROTEIN MATURATION AUXILIARY FACTOR YITW"/>
    <property type="match status" value="1"/>
</dbReference>
<protein>
    <submittedName>
        <fullName evidence="2">Metal-sulfur cluster assembly factor</fullName>
    </submittedName>
</protein>
<dbReference type="SUPFAM" id="SSF117916">
    <property type="entry name" value="Fe-S cluster assembly (FSCA) domain-like"/>
    <property type="match status" value="1"/>
</dbReference>
<dbReference type="Gene3D" id="3.30.300.130">
    <property type="entry name" value="Fe-S cluster assembly (FSCA)"/>
    <property type="match status" value="1"/>
</dbReference>
<dbReference type="Proteomes" id="UP001331561">
    <property type="component" value="Unassembled WGS sequence"/>
</dbReference>
<dbReference type="PANTHER" id="PTHR42831:SF1">
    <property type="entry name" value="FE-S PROTEIN MATURATION AUXILIARY FACTOR YITW"/>
    <property type="match status" value="1"/>
</dbReference>
<keyword evidence="3" id="KW-1185">Reference proteome</keyword>
<accession>A0ABU6K7L5</accession>
<evidence type="ECO:0000259" key="1">
    <source>
        <dbReference type="Pfam" id="PF01883"/>
    </source>
</evidence>
<dbReference type="InterPro" id="IPR034904">
    <property type="entry name" value="FSCA_dom_sf"/>
</dbReference>
<dbReference type="EMBL" id="JAYXHS010000003">
    <property type="protein sequence ID" value="MEC5387260.1"/>
    <property type="molecule type" value="Genomic_DNA"/>
</dbReference>
<dbReference type="RefSeq" id="WP_327600236.1">
    <property type="nucleotide sequence ID" value="NZ_JAYXHS010000003.1"/>
</dbReference>
<comment type="caution">
    <text evidence="2">The sequence shown here is derived from an EMBL/GenBank/DDBJ whole genome shotgun (WGS) entry which is preliminary data.</text>
</comment>
<name>A0ABU6K7L5_9RHOO</name>
<dbReference type="InterPro" id="IPR002744">
    <property type="entry name" value="MIP18-like"/>
</dbReference>
<evidence type="ECO:0000313" key="3">
    <source>
        <dbReference type="Proteomes" id="UP001331561"/>
    </source>
</evidence>